<dbReference type="GO" id="GO:0003677">
    <property type="term" value="F:DNA binding"/>
    <property type="evidence" value="ECO:0007669"/>
    <property type="project" value="UniProtKB-KW"/>
</dbReference>
<dbReference type="InterPro" id="IPR016032">
    <property type="entry name" value="Sig_transdc_resp-reg_C-effctor"/>
</dbReference>
<evidence type="ECO:0000259" key="3">
    <source>
        <dbReference type="PROSITE" id="PS50110"/>
    </source>
</evidence>
<dbReference type="InterPro" id="IPR039420">
    <property type="entry name" value="WalR-like"/>
</dbReference>
<dbReference type="Proteomes" id="UP000286931">
    <property type="component" value="Unassembled WGS sequence"/>
</dbReference>
<dbReference type="SUPFAM" id="SSF52172">
    <property type="entry name" value="CheY-like"/>
    <property type="match status" value="1"/>
</dbReference>
<evidence type="ECO:0000256" key="2">
    <source>
        <dbReference type="PROSITE-ProRule" id="PRU00169"/>
    </source>
</evidence>
<accession>A0A401YDQ0</accession>
<organism evidence="4 5">
    <name type="scientific">Embleya hyalina</name>
    <dbReference type="NCBI Taxonomy" id="516124"/>
    <lineage>
        <taxon>Bacteria</taxon>
        <taxon>Bacillati</taxon>
        <taxon>Actinomycetota</taxon>
        <taxon>Actinomycetes</taxon>
        <taxon>Kitasatosporales</taxon>
        <taxon>Streptomycetaceae</taxon>
        <taxon>Embleya</taxon>
    </lineage>
</organism>
<evidence type="ECO:0000256" key="1">
    <source>
        <dbReference type="ARBA" id="ARBA00023125"/>
    </source>
</evidence>
<dbReference type="RefSeq" id="WP_126635046.1">
    <property type="nucleotide sequence ID" value="NZ_BIFH01000013.1"/>
</dbReference>
<feature type="modified residue" description="4-aspartylphosphate" evidence="2">
    <location>
        <position position="66"/>
    </location>
</feature>
<dbReference type="GO" id="GO:0000160">
    <property type="term" value="P:phosphorelay signal transduction system"/>
    <property type="evidence" value="ECO:0007669"/>
    <property type="project" value="InterPro"/>
</dbReference>
<dbReference type="PROSITE" id="PS50110">
    <property type="entry name" value="RESPONSE_REGULATORY"/>
    <property type="match status" value="1"/>
</dbReference>
<dbReference type="OrthoDB" id="3771852at2"/>
<dbReference type="InterPro" id="IPR036388">
    <property type="entry name" value="WH-like_DNA-bd_sf"/>
</dbReference>
<dbReference type="AlphaFoldDB" id="A0A401YDQ0"/>
<dbReference type="Gene3D" id="3.40.50.2300">
    <property type="match status" value="1"/>
</dbReference>
<dbReference type="InterPro" id="IPR001789">
    <property type="entry name" value="Sig_transdc_resp-reg_receiver"/>
</dbReference>
<reference evidence="4 5" key="1">
    <citation type="submission" date="2018-12" db="EMBL/GenBank/DDBJ databases">
        <title>Draft genome sequence of Embleya hyalina NBRC 13850T.</title>
        <authorList>
            <person name="Komaki H."/>
            <person name="Hosoyama A."/>
            <person name="Kimura A."/>
            <person name="Ichikawa N."/>
            <person name="Tamura T."/>
        </authorList>
    </citation>
    <scope>NUCLEOTIDE SEQUENCE [LARGE SCALE GENOMIC DNA]</scope>
    <source>
        <strain evidence="4 5">NBRC 13850</strain>
    </source>
</reference>
<dbReference type="GO" id="GO:0006355">
    <property type="term" value="P:regulation of DNA-templated transcription"/>
    <property type="evidence" value="ECO:0007669"/>
    <property type="project" value="InterPro"/>
</dbReference>
<dbReference type="Pfam" id="PF00196">
    <property type="entry name" value="GerE"/>
    <property type="match status" value="1"/>
</dbReference>
<dbReference type="InterPro" id="IPR011006">
    <property type="entry name" value="CheY-like_superfamily"/>
</dbReference>
<dbReference type="Gene3D" id="1.10.10.10">
    <property type="entry name" value="Winged helix-like DNA-binding domain superfamily/Winged helix DNA-binding domain"/>
    <property type="match status" value="1"/>
</dbReference>
<dbReference type="Pfam" id="PF00072">
    <property type="entry name" value="Response_reg"/>
    <property type="match status" value="1"/>
</dbReference>
<protein>
    <submittedName>
        <fullName evidence="4">LuxR family transcriptional regulator</fullName>
    </submittedName>
</protein>
<name>A0A401YDQ0_9ACTN</name>
<evidence type="ECO:0000313" key="5">
    <source>
        <dbReference type="Proteomes" id="UP000286931"/>
    </source>
</evidence>
<evidence type="ECO:0000313" key="4">
    <source>
        <dbReference type="EMBL" id="GCD92706.1"/>
    </source>
</evidence>
<keyword evidence="1" id="KW-0238">DNA-binding</keyword>
<dbReference type="PANTHER" id="PTHR43214:SF43">
    <property type="entry name" value="TWO-COMPONENT RESPONSE REGULATOR"/>
    <property type="match status" value="1"/>
</dbReference>
<comment type="caution">
    <text evidence="4">The sequence shown here is derived from an EMBL/GenBank/DDBJ whole genome shotgun (WGS) entry which is preliminary data.</text>
</comment>
<gene>
    <name evidence="4" type="ORF">EHYA_00345</name>
</gene>
<dbReference type="SUPFAM" id="SSF46894">
    <property type="entry name" value="C-terminal effector domain of the bipartite response regulators"/>
    <property type="match status" value="1"/>
</dbReference>
<dbReference type="EMBL" id="BIFH01000013">
    <property type="protein sequence ID" value="GCD92706.1"/>
    <property type="molecule type" value="Genomic_DNA"/>
</dbReference>
<keyword evidence="2" id="KW-0597">Phosphoprotein</keyword>
<proteinExistence type="predicted"/>
<feature type="domain" description="Response regulatory" evidence="3">
    <location>
        <begin position="15"/>
        <end position="130"/>
    </location>
</feature>
<sequence>MDDEGFARADAGRVRVVIVDDHPAVVAGIEGWYAGADPPIEVVAAGPDVGVAWAGPGLGVEVVVFDLMLGNPTPAYGDLKRLVDHGRRVVVYSMREDQDTALNCLDIGAFTYLTKAEGGAHLVAATRAAAELRPYTPPALGGAFGADRRPGRPRLSDREIDVMVEWFKSESKELVAAKLNLSPRTVAGYIDRVRIKYANAGRRASTKAALVARAIQDGLVRLDDL</sequence>
<dbReference type="InterPro" id="IPR000792">
    <property type="entry name" value="Tscrpt_reg_LuxR_C"/>
</dbReference>
<keyword evidence="5" id="KW-1185">Reference proteome</keyword>
<dbReference type="SMART" id="SM00448">
    <property type="entry name" value="REC"/>
    <property type="match status" value="1"/>
</dbReference>
<dbReference type="PANTHER" id="PTHR43214">
    <property type="entry name" value="TWO-COMPONENT RESPONSE REGULATOR"/>
    <property type="match status" value="1"/>
</dbReference>